<dbReference type="Proteomes" id="UP000663888">
    <property type="component" value="Unassembled WGS sequence"/>
</dbReference>
<sequence length="154" mass="16428">MSEEFKAASRDKKEGSQESPVVSEPPSTPSSSAARAKAYLSTASDGRVTLTFPSSGAWSGQYQALSPQPARYEPATPASELSIGENNLPNHEKTIPLKLMTDESLAAVLDSSNTESGDHSNTESGDLEAWIESSKQTIIRQSDQGQHAESDDKS</sequence>
<feature type="region of interest" description="Disordered" evidence="1">
    <location>
        <begin position="109"/>
        <end position="129"/>
    </location>
</feature>
<reference evidence="3" key="1">
    <citation type="submission" date="2021-01" db="EMBL/GenBank/DDBJ databases">
        <authorList>
            <person name="Kaushik A."/>
        </authorList>
    </citation>
    <scope>NUCLEOTIDE SEQUENCE</scope>
    <source>
        <strain evidence="3">AG4-R118</strain>
        <strain evidence="2">AG4-RS23</strain>
    </source>
</reference>
<gene>
    <name evidence="3" type="ORF">RDB_LOCUS126039</name>
    <name evidence="2" type="ORF">RDB_LOCUS78742</name>
</gene>
<dbReference type="AlphaFoldDB" id="A0A8H3CJY8"/>
<comment type="caution">
    <text evidence="3">The sequence shown here is derived from an EMBL/GenBank/DDBJ whole genome shotgun (WGS) entry which is preliminary data.</text>
</comment>
<feature type="compositionally biased region" description="Basic and acidic residues" evidence="1">
    <location>
        <begin position="1"/>
        <end position="16"/>
    </location>
</feature>
<protein>
    <submittedName>
        <fullName evidence="3">Uncharacterized protein</fullName>
    </submittedName>
</protein>
<organism evidence="3 4">
    <name type="scientific">Rhizoctonia solani</name>
    <dbReference type="NCBI Taxonomy" id="456999"/>
    <lineage>
        <taxon>Eukaryota</taxon>
        <taxon>Fungi</taxon>
        <taxon>Dikarya</taxon>
        <taxon>Basidiomycota</taxon>
        <taxon>Agaricomycotina</taxon>
        <taxon>Agaricomycetes</taxon>
        <taxon>Cantharellales</taxon>
        <taxon>Ceratobasidiaceae</taxon>
        <taxon>Rhizoctonia</taxon>
    </lineage>
</organism>
<accession>A0A8H3CJY8</accession>
<proteinExistence type="predicted"/>
<dbReference type="EMBL" id="CAJMWX010001339">
    <property type="protein sequence ID" value="CAE6481693.1"/>
    <property type="molecule type" value="Genomic_DNA"/>
</dbReference>
<feature type="region of interest" description="Disordered" evidence="1">
    <location>
        <begin position="54"/>
        <end position="92"/>
    </location>
</feature>
<evidence type="ECO:0000313" key="4">
    <source>
        <dbReference type="Proteomes" id="UP000663888"/>
    </source>
</evidence>
<evidence type="ECO:0000313" key="3">
    <source>
        <dbReference type="EMBL" id="CAE6481693.1"/>
    </source>
</evidence>
<feature type="compositionally biased region" description="Polar residues" evidence="1">
    <location>
        <begin position="54"/>
        <end position="66"/>
    </location>
</feature>
<feature type="region of interest" description="Disordered" evidence="1">
    <location>
        <begin position="1"/>
        <end position="38"/>
    </location>
</feature>
<evidence type="ECO:0000313" key="2">
    <source>
        <dbReference type="EMBL" id="CAE6468699.1"/>
    </source>
</evidence>
<dbReference type="EMBL" id="CAJMWY010001484">
    <property type="protein sequence ID" value="CAE6468699.1"/>
    <property type="molecule type" value="Genomic_DNA"/>
</dbReference>
<name>A0A8H3CJY8_9AGAM</name>
<dbReference type="Proteomes" id="UP000663861">
    <property type="component" value="Unassembled WGS sequence"/>
</dbReference>
<evidence type="ECO:0000256" key="1">
    <source>
        <dbReference type="SAM" id="MobiDB-lite"/>
    </source>
</evidence>
<feature type="compositionally biased region" description="Low complexity" evidence="1">
    <location>
        <begin position="17"/>
        <end position="32"/>
    </location>
</feature>